<keyword evidence="2" id="KW-1185">Reference proteome</keyword>
<accession>A0A2W4EG02</accession>
<evidence type="ECO:0000313" key="2">
    <source>
        <dbReference type="Proteomes" id="UP000248925"/>
    </source>
</evidence>
<protein>
    <submittedName>
        <fullName evidence="1">Uncharacterized protein</fullName>
    </submittedName>
</protein>
<dbReference type="Proteomes" id="UP000248925">
    <property type="component" value="Unassembled WGS sequence"/>
</dbReference>
<proteinExistence type="predicted"/>
<dbReference type="AlphaFoldDB" id="A0A2W4EG02"/>
<comment type="caution">
    <text evidence="1">The sequence shown here is derived from an EMBL/GenBank/DDBJ whole genome shotgun (WGS) entry which is preliminary data.</text>
</comment>
<sequence length="80" mass="8923">MSKLFVSTTVFNRSKTSVLAAAEWFLSIERPDDQIVSHYPHADVVVAGDDRGDLFLMSKAEWECDVVIFAPFTEADSQPS</sequence>
<dbReference type="RefSeq" id="WP_111162706.1">
    <property type="nucleotide sequence ID" value="NZ_PCDP01000053.1"/>
</dbReference>
<gene>
    <name evidence="1" type="ORF">CPY51_23715</name>
</gene>
<reference evidence="1 2" key="1">
    <citation type="journal article" date="2018" name="Sci. Rep.">
        <title>Rhizobium tumorigenes sp. nov., a novel plant tumorigenic bacterium isolated from cane gall tumors on thornless blackberry.</title>
        <authorList>
            <person name="Kuzmanovi N."/>
            <person name="Smalla K."/>
            <person name="Gronow S."/>
            <person name="PuBawska J."/>
        </authorList>
    </citation>
    <scope>NUCLEOTIDE SEQUENCE [LARGE SCALE GENOMIC DNA]</scope>
    <source>
        <strain evidence="1 2">CCBAU 85046</strain>
    </source>
</reference>
<name>A0A2W4EG02_9HYPH</name>
<evidence type="ECO:0000313" key="1">
    <source>
        <dbReference type="EMBL" id="PZM10170.1"/>
    </source>
</evidence>
<dbReference type="EMBL" id="PCDP01000053">
    <property type="protein sequence ID" value="PZM10170.1"/>
    <property type="molecule type" value="Genomic_DNA"/>
</dbReference>
<organism evidence="1 2">
    <name type="scientific">Rhizobium tubonense</name>
    <dbReference type="NCBI Taxonomy" id="484088"/>
    <lineage>
        <taxon>Bacteria</taxon>
        <taxon>Pseudomonadati</taxon>
        <taxon>Pseudomonadota</taxon>
        <taxon>Alphaproteobacteria</taxon>
        <taxon>Hyphomicrobiales</taxon>
        <taxon>Rhizobiaceae</taxon>
        <taxon>Rhizobium/Agrobacterium group</taxon>
        <taxon>Rhizobium</taxon>
    </lineage>
</organism>